<dbReference type="EC" id="3.1.3.48" evidence="6"/>
<dbReference type="EMBL" id="JGZE01000002">
    <property type="protein sequence ID" value="KFI79188.1"/>
    <property type="molecule type" value="Genomic_DNA"/>
</dbReference>
<name>A0A087C7D8_9BIFI</name>
<evidence type="ECO:0000256" key="1">
    <source>
        <dbReference type="ARBA" id="ARBA00011063"/>
    </source>
</evidence>
<keyword evidence="2 6" id="KW-0378">Hydrolase</keyword>
<dbReference type="InterPro" id="IPR023485">
    <property type="entry name" value="Ptyr_pPase"/>
</dbReference>
<reference evidence="6 7" key="1">
    <citation type="submission" date="2014-03" db="EMBL/GenBank/DDBJ databases">
        <title>Genomics of Bifidobacteria.</title>
        <authorList>
            <person name="Ventura M."/>
            <person name="Milani C."/>
            <person name="Lugli G.A."/>
        </authorList>
    </citation>
    <scope>NUCLEOTIDE SEQUENCE [LARGE SCALE GENOMIC DNA]</scope>
    <source>
        <strain evidence="6 7">DSM 21395</strain>
    </source>
</reference>
<evidence type="ECO:0000256" key="3">
    <source>
        <dbReference type="ARBA" id="ARBA00022912"/>
    </source>
</evidence>
<dbReference type="InterPro" id="IPR050438">
    <property type="entry name" value="LMW_PTPase"/>
</dbReference>
<dbReference type="InterPro" id="IPR017867">
    <property type="entry name" value="Tyr_phospatase_low_mol_wt"/>
</dbReference>
<dbReference type="GO" id="GO:0004725">
    <property type="term" value="F:protein tyrosine phosphatase activity"/>
    <property type="evidence" value="ECO:0007669"/>
    <property type="project" value="UniProtKB-EC"/>
</dbReference>
<dbReference type="AlphaFoldDB" id="A0A087C7D8"/>
<dbReference type="GeneID" id="93094405"/>
<feature type="active site" description="Nucleophile" evidence="4">
    <location>
        <position position="7"/>
    </location>
</feature>
<dbReference type="PRINTS" id="PR00719">
    <property type="entry name" value="LMWPTPASE"/>
</dbReference>
<evidence type="ECO:0000256" key="2">
    <source>
        <dbReference type="ARBA" id="ARBA00022801"/>
    </source>
</evidence>
<dbReference type="RefSeq" id="WP_033512333.1">
    <property type="nucleotide sequence ID" value="NZ_JDUO01000004.1"/>
</dbReference>
<proteinExistence type="inferred from homology"/>
<evidence type="ECO:0000259" key="5">
    <source>
        <dbReference type="SMART" id="SM00226"/>
    </source>
</evidence>
<dbReference type="OrthoDB" id="9784339at2"/>
<evidence type="ECO:0000313" key="6">
    <source>
        <dbReference type="EMBL" id="KFI79188.1"/>
    </source>
</evidence>
<feature type="domain" description="Phosphotyrosine protein phosphatase I" evidence="5">
    <location>
        <begin position="1"/>
        <end position="177"/>
    </location>
</feature>
<evidence type="ECO:0000313" key="7">
    <source>
        <dbReference type="Proteomes" id="UP000029082"/>
    </source>
</evidence>
<evidence type="ECO:0000256" key="4">
    <source>
        <dbReference type="PIRSR" id="PIRSR617867-1"/>
    </source>
</evidence>
<comment type="similarity">
    <text evidence="1">Belongs to the low molecular weight phosphotyrosine protein phosphatase family.</text>
</comment>
<dbReference type="Pfam" id="PF01451">
    <property type="entry name" value="LMWPc"/>
    <property type="match status" value="1"/>
</dbReference>
<dbReference type="Gene3D" id="3.40.50.2300">
    <property type="match status" value="1"/>
</dbReference>
<sequence>MHILFVCTGNICRSPMAELLMSRYLEGTSIQVSSAGTHGLSRHAIDPSSARLMDSVGIDSSGFHSRRLTRAMASSADLILCFERAQRQRIVSIAPVAVRYTFLLNEFADVCVHCAGHGLVRGLTIEERLQSVMDAAPLIRASMPVSQDIADPHHQDFAHFEVAADDTNRALRRILTSMRKHPEMFGDVR</sequence>
<dbReference type="STRING" id="1437603.GCA_000771525_01337"/>
<keyword evidence="3" id="KW-0904">Protein phosphatase</keyword>
<dbReference type="eggNOG" id="COG0394">
    <property type="taxonomic scope" value="Bacteria"/>
</dbReference>
<dbReference type="SUPFAM" id="SSF52788">
    <property type="entry name" value="Phosphotyrosine protein phosphatases I"/>
    <property type="match status" value="1"/>
</dbReference>
<dbReference type="SMART" id="SM00226">
    <property type="entry name" value="LMWPc"/>
    <property type="match status" value="1"/>
</dbReference>
<protein>
    <submittedName>
        <fullName evidence="6">Protein-tyrosine-phosphatase</fullName>
        <ecNumber evidence="6">3.1.3.48</ecNumber>
    </submittedName>
</protein>
<gene>
    <name evidence="6" type="ORF">BMON_0385</name>
</gene>
<dbReference type="InterPro" id="IPR036196">
    <property type="entry name" value="Ptyr_pPase_sf"/>
</dbReference>
<dbReference type="Proteomes" id="UP000029082">
    <property type="component" value="Unassembled WGS sequence"/>
</dbReference>
<comment type="caution">
    <text evidence="6">The sequence shown here is derived from an EMBL/GenBank/DDBJ whole genome shotgun (WGS) entry which is preliminary data.</text>
</comment>
<dbReference type="PANTHER" id="PTHR11717">
    <property type="entry name" value="LOW MOLECULAR WEIGHT PROTEIN TYROSINE PHOSPHATASE"/>
    <property type="match status" value="1"/>
</dbReference>
<accession>A0A087C7D8</accession>
<keyword evidence="7" id="KW-1185">Reference proteome</keyword>
<organism evidence="6 7">
    <name type="scientific">Bifidobacterium mongoliense DSM 21395</name>
    <dbReference type="NCBI Taxonomy" id="1437603"/>
    <lineage>
        <taxon>Bacteria</taxon>
        <taxon>Bacillati</taxon>
        <taxon>Actinomycetota</taxon>
        <taxon>Actinomycetes</taxon>
        <taxon>Bifidobacteriales</taxon>
        <taxon>Bifidobacteriaceae</taxon>
        <taxon>Bifidobacterium</taxon>
    </lineage>
</organism>
<dbReference type="PANTHER" id="PTHR11717:SF31">
    <property type="entry name" value="LOW MOLECULAR WEIGHT PROTEIN-TYROSINE-PHOSPHATASE ETP-RELATED"/>
    <property type="match status" value="1"/>
</dbReference>
<feature type="active site" description="Nucleophile" evidence="4">
    <location>
        <position position="13"/>
    </location>
</feature>